<gene>
    <name evidence="1" type="ORF">P8625_06855</name>
</gene>
<evidence type="ECO:0000313" key="2">
    <source>
        <dbReference type="Proteomes" id="UP001232001"/>
    </source>
</evidence>
<protein>
    <submittedName>
        <fullName evidence="1">Uncharacterized protein</fullName>
    </submittedName>
</protein>
<organism evidence="1 2">
    <name type="scientific">Tenacibaculum tangerinum</name>
    <dbReference type="NCBI Taxonomy" id="3038772"/>
    <lineage>
        <taxon>Bacteria</taxon>
        <taxon>Pseudomonadati</taxon>
        <taxon>Bacteroidota</taxon>
        <taxon>Flavobacteriia</taxon>
        <taxon>Flavobacteriales</taxon>
        <taxon>Flavobacteriaceae</taxon>
        <taxon>Tenacibaculum</taxon>
    </lineage>
</organism>
<name>A0ABY8L643_9FLAO</name>
<reference evidence="1 2" key="1">
    <citation type="submission" date="2023-04" db="EMBL/GenBank/DDBJ databases">
        <title>Tenacibaculum tangerinum sp. nov., isolated from sea tidal flat of South Korea.</title>
        <authorList>
            <person name="Lee S.H."/>
            <person name="Kim J.-J."/>
        </authorList>
    </citation>
    <scope>NUCLEOTIDE SEQUENCE [LARGE SCALE GENOMIC DNA]</scope>
    <source>
        <strain evidence="1 2">GRR-S3-23</strain>
    </source>
</reference>
<sequence length="51" mass="5677">MPKAEQTKINGGIAIACYSHADCPRHMGCCKDSPYVGLCMEGEDYRMYCDN</sequence>
<proteinExistence type="predicted"/>
<dbReference type="EMBL" id="CP122539">
    <property type="protein sequence ID" value="WGH76855.1"/>
    <property type="molecule type" value="Genomic_DNA"/>
</dbReference>
<evidence type="ECO:0000313" key="1">
    <source>
        <dbReference type="EMBL" id="WGH76855.1"/>
    </source>
</evidence>
<accession>A0ABY8L643</accession>
<dbReference type="RefSeq" id="WP_279652715.1">
    <property type="nucleotide sequence ID" value="NZ_CP122539.1"/>
</dbReference>
<keyword evidence="2" id="KW-1185">Reference proteome</keyword>
<dbReference type="Proteomes" id="UP001232001">
    <property type="component" value="Chromosome"/>
</dbReference>